<dbReference type="InterPro" id="IPR041118">
    <property type="entry name" value="Rx_N"/>
</dbReference>
<dbReference type="Gene3D" id="3.40.50.300">
    <property type="entry name" value="P-loop containing nucleotide triphosphate hydrolases"/>
    <property type="match status" value="1"/>
</dbReference>
<evidence type="ECO:0000256" key="1">
    <source>
        <dbReference type="ARBA" id="ARBA00022614"/>
    </source>
</evidence>
<evidence type="ECO:0000256" key="3">
    <source>
        <dbReference type="ARBA" id="ARBA00022741"/>
    </source>
</evidence>
<dbReference type="Pfam" id="PF00931">
    <property type="entry name" value="NB-ARC"/>
    <property type="match status" value="1"/>
</dbReference>
<evidence type="ECO:0000256" key="4">
    <source>
        <dbReference type="ARBA" id="ARBA00022821"/>
    </source>
</evidence>
<keyword evidence="5" id="KW-0067">ATP-binding</keyword>
<dbReference type="GO" id="GO:0005524">
    <property type="term" value="F:ATP binding"/>
    <property type="evidence" value="ECO:0007669"/>
    <property type="project" value="UniProtKB-KW"/>
</dbReference>
<evidence type="ECO:0000259" key="7">
    <source>
        <dbReference type="Pfam" id="PF18052"/>
    </source>
</evidence>
<dbReference type="Gene3D" id="1.10.8.430">
    <property type="entry name" value="Helical domain of apoptotic protease-activating factors"/>
    <property type="match status" value="1"/>
</dbReference>
<dbReference type="GO" id="GO:0051707">
    <property type="term" value="P:response to other organism"/>
    <property type="evidence" value="ECO:0007669"/>
    <property type="project" value="UniProtKB-ARBA"/>
</dbReference>
<evidence type="ECO:0000259" key="8">
    <source>
        <dbReference type="Pfam" id="PF23559"/>
    </source>
</evidence>
<feature type="domain" description="NB-ARC" evidence="6">
    <location>
        <begin position="173"/>
        <end position="346"/>
    </location>
</feature>
<dbReference type="Gene3D" id="3.80.10.10">
    <property type="entry name" value="Ribonuclease Inhibitor"/>
    <property type="match status" value="3"/>
</dbReference>
<dbReference type="SUPFAM" id="SSF52047">
    <property type="entry name" value="RNI-like"/>
    <property type="match status" value="1"/>
</dbReference>
<keyword evidence="4" id="KW-0611">Plant defense</keyword>
<dbReference type="GO" id="GO:0006952">
    <property type="term" value="P:defense response"/>
    <property type="evidence" value="ECO:0007669"/>
    <property type="project" value="UniProtKB-KW"/>
</dbReference>
<dbReference type="InterPro" id="IPR036388">
    <property type="entry name" value="WH-like_DNA-bd_sf"/>
</dbReference>
<dbReference type="SUPFAM" id="SSF52540">
    <property type="entry name" value="P-loop containing nucleoside triphosphate hydrolases"/>
    <property type="match status" value="1"/>
</dbReference>
<evidence type="ECO:0000259" key="9">
    <source>
        <dbReference type="Pfam" id="PF25019"/>
    </source>
</evidence>
<dbReference type="Proteomes" id="UP001459277">
    <property type="component" value="Unassembled WGS sequence"/>
</dbReference>
<dbReference type="FunFam" id="3.40.50.300:FF:001091">
    <property type="entry name" value="Probable disease resistance protein At1g61300"/>
    <property type="match status" value="1"/>
</dbReference>
<evidence type="ECO:0000313" key="10">
    <source>
        <dbReference type="EMBL" id="KAK9989159.1"/>
    </source>
</evidence>
<keyword evidence="1" id="KW-0433">Leucine-rich repeat</keyword>
<dbReference type="Pfam" id="PF00560">
    <property type="entry name" value="LRR_1"/>
    <property type="match status" value="1"/>
</dbReference>
<reference evidence="10 11" key="1">
    <citation type="submission" date="2024-01" db="EMBL/GenBank/DDBJ databases">
        <title>A telomere-to-telomere, gap-free genome of sweet tea (Lithocarpus litseifolius).</title>
        <authorList>
            <person name="Zhou J."/>
        </authorList>
    </citation>
    <scope>NUCLEOTIDE SEQUENCE [LARGE SCALE GENOMIC DNA]</scope>
    <source>
        <strain evidence="10">Zhou-2022a</strain>
        <tissue evidence="10">Leaf</tissue>
    </source>
</reference>
<evidence type="ECO:0000313" key="11">
    <source>
        <dbReference type="Proteomes" id="UP001459277"/>
    </source>
</evidence>
<dbReference type="InterPro" id="IPR056789">
    <property type="entry name" value="LRR_R13L1-DRL21"/>
</dbReference>
<feature type="domain" description="Disease resistance protein winged helix" evidence="8">
    <location>
        <begin position="429"/>
        <end position="500"/>
    </location>
</feature>
<accession>A0AAW2BWC7</accession>
<comment type="caution">
    <text evidence="10">The sequence shown here is derived from an EMBL/GenBank/DDBJ whole genome shotgun (WGS) entry which is preliminary data.</text>
</comment>
<evidence type="ECO:0000259" key="6">
    <source>
        <dbReference type="Pfam" id="PF00931"/>
    </source>
</evidence>
<dbReference type="FunFam" id="1.10.10.10:FF:000322">
    <property type="entry name" value="Probable disease resistance protein At1g63360"/>
    <property type="match status" value="1"/>
</dbReference>
<keyword evidence="11" id="KW-1185">Reference proteome</keyword>
<dbReference type="FunFam" id="1.10.8.430:FF:000003">
    <property type="entry name" value="Probable disease resistance protein At5g66910"/>
    <property type="match status" value="1"/>
</dbReference>
<dbReference type="InterPro" id="IPR002182">
    <property type="entry name" value="NB-ARC"/>
</dbReference>
<dbReference type="InterPro" id="IPR032675">
    <property type="entry name" value="LRR_dom_sf"/>
</dbReference>
<dbReference type="Pfam" id="PF18052">
    <property type="entry name" value="Rx_N"/>
    <property type="match status" value="1"/>
</dbReference>
<dbReference type="InterPro" id="IPR001611">
    <property type="entry name" value="Leu-rich_rpt"/>
</dbReference>
<dbReference type="Gene3D" id="1.20.5.4130">
    <property type="match status" value="1"/>
</dbReference>
<protein>
    <recommendedName>
        <fullName evidence="12">Disease resistance protein RGA3</fullName>
    </recommendedName>
</protein>
<dbReference type="Pfam" id="PF23559">
    <property type="entry name" value="WHD_DRP"/>
    <property type="match status" value="1"/>
</dbReference>
<dbReference type="PRINTS" id="PR00364">
    <property type="entry name" value="DISEASERSIST"/>
</dbReference>
<keyword evidence="3" id="KW-0547">Nucleotide-binding</keyword>
<dbReference type="PANTHER" id="PTHR36766:SF38">
    <property type="entry name" value="DISEASE RESISTANCE PROTEIN RGA3"/>
    <property type="match status" value="1"/>
</dbReference>
<dbReference type="PANTHER" id="PTHR36766">
    <property type="entry name" value="PLANT BROAD-SPECTRUM MILDEW RESISTANCE PROTEIN RPW8"/>
    <property type="match status" value="1"/>
</dbReference>
<dbReference type="CDD" id="cd14798">
    <property type="entry name" value="RX-CC_like"/>
    <property type="match status" value="1"/>
</dbReference>
<name>A0AAW2BWC7_9ROSI</name>
<dbReference type="SUPFAM" id="SSF52058">
    <property type="entry name" value="L domain-like"/>
    <property type="match status" value="1"/>
</dbReference>
<organism evidence="10 11">
    <name type="scientific">Lithocarpus litseifolius</name>
    <dbReference type="NCBI Taxonomy" id="425828"/>
    <lineage>
        <taxon>Eukaryota</taxon>
        <taxon>Viridiplantae</taxon>
        <taxon>Streptophyta</taxon>
        <taxon>Embryophyta</taxon>
        <taxon>Tracheophyta</taxon>
        <taxon>Spermatophyta</taxon>
        <taxon>Magnoliopsida</taxon>
        <taxon>eudicotyledons</taxon>
        <taxon>Gunneridae</taxon>
        <taxon>Pentapetalae</taxon>
        <taxon>rosids</taxon>
        <taxon>fabids</taxon>
        <taxon>Fagales</taxon>
        <taxon>Fagaceae</taxon>
        <taxon>Lithocarpus</taxon>
    </lineage>
</organism>
<dbReference type="Gene3D" id="1.10.10.10">
    <property type="entry name" value="Winged helix-like DNA-binding domain superfamily/Winged helix DNA-binding domain"/>
    <property type="match status" value="1"/>
</dbReference>
<dbReference type="InterPro" id="IPR038005">
    <property type="entry name" value="RX-like_CC"/>
</dbReference>
<dbReference type="InterPro" id="IPR027417">
    <property type="entry name" value="P-loop_NTPase"/>
</dbReference>
<feature type="domain" description="Disease resistance N-terminal" evidence="7">
    <location>
        <begin position="12"/>
        <end position="97"/>
    </location>
</feature>
<dbReference type="AlphaFoldDB" id="A0AAW2BWC7"/>
<dbReference type="GO" id="GO:0043531">
    <property type="term" value="F:ADP binding"/>
    <property type="evidence" value="ECO:0007669"/>
    <property type="project" value="InterPro"/>
</dbReference>
<keyword evidence="2" id="KW-0677">Repeat</keyword>
<gene>
    <name evidence="10" type="ORF">SO802_029398</name>
</gene>
<sequence>MDDAILHGVAKSIIAWLGSSTIQLIGSIWGFKAELEKMNRTVSTIRAVLHDAEEQQDENHQVKDWLLKLRDAVFDADDLSSEFSTHVLRQRVMDSGKMPKKVSIFFSSSNQLVFGLKMACKIKAMRKRLDDIAEDRNKFQLKFEDCPLETRVVTRGRDQTHSFVREGEVIGREEDKKAIIDLLLDFDMEENVSFISIVGMGGLGKTTLVQYIYNDKEVMAYFELKMWVCVSDVFDEKAIVEKIIASATNKKPQNLEMDQLQNELRKNLNQKKYLLVMDDVWNEDKERWCSLRTLLLDGSKGSKVLITTRNKLVAEITSPVSPYFLEGLSENQSWSLFKKMILEKKQEFDDPNLEAIGRDIVEKCRGVPLAIKIIGRVLCSKKTEAEWLSIKNNELTNVTQLRDGIIPILKLSYNHLPSYLKCCFAYCSLFPKNYLIDKFTLIQLWIAQGFIQSSEENLQLEDVANEYFMDLHWRSFFQEAIEDQGRNMYFKMHDLIHDLAQSISRNECTLVDSNAKNVNEKVRHLSFPFCHSSFFEENLTLLVKANKIRTFILTSNPYFTSFAEASYKQSVDDLAWSVSVYIASTEGRVEESTFKTLILTFKYLRVFDLHGLQMKTVPKFVGKMMHLRYLDLSYNYFEFLPRSITGLVNLQTLKLIHCKKLRELPKDIQKLVRLKHLHLNGCENLTHVPCGLGQLTCLQTLSLFVVLKDLVGSSKHYGELDELNKLNELRGKIEIKNLAWAIDATSKSKVANLKEKQHLSELELAWNPNDDVGIEAHHDDERLLDGLQPHQSLKSLRVEGYRGVRFSSWLSSLTNLVKLHVESCKKCQHLPPLCQLPSLEELHVRHMDDLECISDQAITNENLASMGSSGTIFFPSLYVLILENCPNLKKWWRRDIVDNGDVATTSTSSSHQYQQQISLPYFPRLLLLHILDCNKLSCMPLFPNVYELGLTNTCWKPSQQTMAMTMNTAEASLLPSSSSSSPFSGLHKLALGNIQDIESPPEEWPQNLISLERLDIWECPRLTSLSRFMQYLPSLKILTIERCELVDQFSDDTECHLPTSTCLQTLVFTGISKLESLPAYLQHVTTLQKLEVSECHSFLTIPEWIGNLTSLRKIVIESCPNLTSLPEGMRRLTSLQMLRIFKCPHLEQRCEPENGEDWYKIAHVPFYSNAALDMDDLLGNY</sequence>
<dbReference type="EMBL" id="JAZDWU010000010">
    <property type="protein sequence ID" value="KAK9989159.1"/>
    <property type="molecule type" value="Genomic_DNA"/>
</dbReference>
<dbReference type="InterPro" id="IPR058922">
    <property type="entry name" value="WHD_DRP"/>
</dbReference>
<dbReference type="Pfam" id="PF25019">
    <property type="entry name" value="LRR_R13L1-DRL21"/>
    <property type="match status" value="1"/>
</dbReference>
<evidence type="ECO:0008006" key="12">
    <source>
        <dbReference type="Google" id="ProtNLM"/>
    </source>
</evidence>
<evidence type="ECO:0000256" key="2">
    <source>
        <dbReference type="ARBA" id="ARBA00022737"/>
    </source>
</evidence>
<dbReference type="InterPro" id="IPR042197">
    <property type="entry name" value="Apaf_helical"/>
</dbReference>
<evidence type="ECO:0000256" key="5">
    <source>
        <dbReference type="ARBA" id="ARBA00022840"/>
    </source>
</evidence>
<feature type="domain" description="R13L1/DRL21-like LRR repeat region" evidence="9">
    <location>
        <begin position="720"/>
        <end position="847"/>
    </location>
</feature>
<proteinExistence type="predicted"/>